<reference evidence="1 2" key="1">
    <citation type="submission" date="2018-05" db="EMBL/GenBank/DDBJ databases">
        <title>Draft genome of Methanospirillum stamsii Pt1.</title>
        <authorList>
            <person name="Dueholm M.S."/>
            <person name="Nielsen P.H."/>
            <person name="Bakmann L.F."/>
            <person name="Otzen D.E."/>
        </authorList>
    </citation>
    <scope>NUCLEOTIDE SEQUENCE [LARGE SCALE GENOMIC DNA]</scope>
    <source>
        <strain evidence="1 2">Pt1</strain>
    </source>
</reference>
<accession>A0A2V2NKC4</accession>
<dbReference type="Proteomes" id="UP000245934">
    <property type="component" value="Unassembled WGS sequence"/>
</dbReference>
<sequence>MASSLISGAVSLILILLAGYVIATGILTIAETTIYTQSEMSLIHDSIQQTDLSMANPSPVYSGGTLTFYISNNGTTSFKKTDVGFDFFITNDATKATSRYSLTDLSTFDITEDIINKGFWDPSEIVQAEISLAYTPNFVKIVTPNGVSASGAVT</sequence>
<dbReference type="OrthoDB" id="132297at2157"/>
<dbReference type="EMBL" id="QGMZ01000007">
    <property type="protein sequence ID" value="PWR75793.1"/>
    <property type="molecule type" value="Genomic_DNA"/>
</dbReference>
<gene>
    <name evidence="1" type="ORF">DLD82_02865</name>
</gene>
<evidence type="ECO:0000313" key="1">
    <source>
        <dbReference type="EMBL" id="PWR75793.1"/>
    </source>
</evidence>
<proteinExistence type="predicted"/>
<keyword evidence="2" id="KW-1185">Reference proteome</keyword>
<dbReference type="AlphaFoldDB" id="A0A2V2NKC4"/>
<evidence type="ECO:0000313" key="2">
    <source>
        <dbReference type="Proteomes" id="UP000245934"/>
    </source>
</evidence>
<comment type="caution">
    <text evidence="1">The sequence shown here is derived from an EMBL/GenBank/DDBJ whole genome shotgun (WGS) entry which is preliminary data.</text>
</comment>
<organism evidence="1 2">
    <name type="scientific">Methanospirillum stamsii</name>
    <dbReference type="NCBI Taxonomy" id="1277351"/>
    <lineage>
        <taxon>Archaea</taxon>
        <taxon>Methanobacteriati</taxon>
        <taxon>Methanobacteriota</taxon>
        <taxon>Stenosarchaea group</taxon>
        <taxon>Methanomicrobia</taxon>
        <taxon>Methanomicrobiales</taxon>
        <taxon>Methanospirillaceae</taxon>
        <taxon>Methanospirillum</taxon>
    </lineage>
</organism>
<protein>
    <recommendedName>
        <fullName evidence="3">Flagellar protein FlaF</fullName>
    </recommendedName>
</protein>
<evidence type="ECO:0008006" key="3">
    <source>
        <dbReference type="Google" id="ProtNLM"/>
    </source>
</evidence>
<dbReference type="RefSeq" id="WP_109939607.1">
    <property type="nucleotide sequence ID" value="NZ_CP176366.1"/>
</dbReference>
<dbReference type="GeneID" id="97609927"/>
<name>A0A2V2NKC4_9EURY</name>